<dbReference type="Proteomes" id="UP000596661">
    <property type="component" value="Chromosome 4"/>
</dbReference>
<evidence type="ECO:0000313" key="2">
    <source>
        <dbReference type="EnsemblPlants" id="cds.evm.model.04.1101"/>
    </source>
</evidence>
<feature type="domain" description="Retrovirus-related Pol polyprotein from transposon TNT 1-94-like beta-barrel" evidence="1">
    <location>
        <begin position="124"/>
        <end position="181"/>
    </location>
</feature>
<dbReference type="InterPro" id="IPR054722">
    <property type="entry name" value="PolX-like_BBD"/>
</dbReference>
<dbReference type="PANTHER" id="PTHR47481">
    <property type="match status" value="1"/>
</dbReference>
<evidence type="ECO:0000259" key="1">
    <source>
        <dbReference type="Pfam" id="PF22936"/>
    </source>
</evidence>
<name>A0A803PBP7_CANSA</name>
<proteinExistence type="predicted"/>
<dbReference type="AlphaFoldDB" id="A0A803PBP7"/>
<sequence length="183" mass="20038">MFNSSTATLATSQTTTTTFNLVVFSLKFSAKLNNDNFLLWRPQILSTIKGHQLLNLILASFTPPCNRPPSLTFSSRGTWNLYVVNPHGNLSPDYSTPPPGVGAANIDRQSTNITTFDSVNDPTWYLDLGATSHCTTDVNNFTQKDPYFDSEQVHMGDGAGIPIQNVGKATFTTPYSSKTLLLN</sequence>
<evidence type="ECO:0000313" key="3">
    <source>
        <dbReference type="Proteomes" id="UP000596661"/>
    </source>
</evidence>
<accession>A0A803PBP7</accession>
<organism evidence="2 3">
    <name type="scientific">Cannabis sativa</name>
    <name type="common">Hemp</name>
    <name type="synonym">Marijuana</name>
    <dbReference type="NCBI Taxonomy" id="3483"/>
    <lineage>
        <taxon>Eukaryota</taxon>
        <taxon>Viridiplantae</taxon>
        <taxon>Streptophyta</taxon>
        <taxon>Embryophyta</taxon>
        <taxon>Tracheophyta</taxon>
        <taxon>Spermatophyta</taxon>
        <taxon>Magnoliopsida</taxon>
        <taxon>eudicotyledons</taxon>
        <taxon>Gunneridae</taxon>
        <taxon>Pentapetalae</taxon>
        <taxon>rosids</taxon>
        <taxon>fabids</taxon>
        <taxon>Rosales</taxon>
        <taxon>Cannabaceae</taxon>
        <taxon>Cannabis</taxon>
    </lineage>
</organism>
<protein>
    <recommendedName>
        <fullName evidence="1">Retrovirus-related Pol polyprotein from transposon TNT 1-94-like beta-barrel domain-containing protein</fullName>
    </recommendedName>
</protein>
<reference evidence="2" key="1">
    <citation type="submission" date="2018-11" db="EMBL/GenBank/DDBJ databases">
        <authorList>
            <person name="Grassa J C."/>
        </authorList>
    </citation>
    <scope>NUCLEOTIDE SEQUENCE [LARGE SCALE GENOMIC DNA]</scope>
</reference>
<reference evidence="2" key="2">
    <citation type="submission" date="2021-03" db="UniProtKB">
        <authorList>
            <consortium name="EnsemblPlants"/>
        </authorList>
    </citation>
    <scope>IDENTIFICATION</scope>
</reference>
<dbReference type="EMBL" id="UZAU01000372">
    <property type="status" value="NOT_ANNOTATED_CDS"/>
    <property type="molecule type" value="Genomic_DNA"/>
</dbReference>
<dbReference type="EnsemblPlants" id="evm.model.04.1101">
    <property type="protein sequence ID" value="cds.evm.model.04.1101"/>
    <property type="gene ID" value="evm.TU.04.1101"/>
</dbReference>
<dbReference type="Pfam" id="PF22936">
    <property type="entry name" value="Pol_BBD"/>
    <property type="match status" value="1"/>
</dbReference>
<dbReference type="PANTHER" id="PTHR47481:SF31">
    <property type="entry name" value="OS01G0873500 PROTEIN"/>
    <property type="match status" value="1"/>
</dbReference>
<dbReference type="Gramene" id="evm.model.04.1101">
    <property type="protein sequence ID" value="cds.evm.model.04.1101"/>
    <property type="gene ID" value="evm.TU.04.1101"/>
</dbReference>
<keyword evidence="3" id="KW-1185">Reference proteome</keyword>